<dbReference type="InterPro" id="IPR047675">
    <property type="entry name" value="Putative_zinc-bd"/>
</dbReference>
<evidence type="ECO:0000256" key="1">
    <source>
        <dbReference type="SAM" id="MobiDB-lite"/>
    </source>
</evidence>
<protein>
    <submittedName>
        <fullName evidence="2">Uncharacterized protein</fullName>
    </submittedName>
</protein>
<gene>
    <name evidence="2" type="ORF">DQG23_00155</name>
</gene>
<accession>A0A329MTM3</accession>
<feature type="region of interest" description="Disordered" evidence="1">
    <location>
        <begin position="223"/>
        <end position="250"/>
    </location>
</feature>
<feature type="compositionally biased region" description="Acidic residues" evidence="1">
    <location>
        <begin position="231"/>
        <end position="250"/>
    </location>
</feature>
<keyword evidence="3" id="KW-1185">Reference proteome</keyword>
<comment type="caution">
    <text evidence="2">The sequence shown here is derived from an EMBL/GenBank/DDBJ whole genome shotgun (WGS) entry which is preliminary data.</text>
</comment>
<proteinExistence type="predicted"/>
<dbReference type="Proteomes" id="UP000250369">
    <property type="component" value="Unassembled WGS sequence"/>
</dbReference>
<name>A0A329MTM3_9BACL</name>
<dbReference type="NCBIfam" id="NF041373">
    <property type="entry name" value="HGG_STG"/>
    <property type="match status" value="1"/>
</dbReference>
<reference evidence="2 3" key="1">
    <citation type="journal article" date="2009" name="Int. J. Syst. Evol. Microbiol.">
        <title>Paenibacillus contaminans sp. nov., isolated from a contaminated laboratory plate.</title>
        <authorList>
            <person name="Chou J.H."/>
            <person name="Lee J.H."/>
            <person name="Lin M.C."/>
            <person name="Chang P.S."/>
            <person name="Arun A.B."/>
            <person name="Young C.C."/>
            <person name="Chen W.M."/>
        </authorList>
    </citation>
    <scope>NUCLEOTIDE SEQUENCE [LARGE SCALE GENOMIC DNA]</scope>
    <source>
        <strain evidence="2 3">CKOBP-6</strain>
    </source>
</reference>
<dbReference type="AlphaFoldDB" id="A0A329MTM3"/>
<sequence length="250" mass="28830">MWVVFFICKEGREMRKTERGTKFHNDWSEEHVQKIKILENEKERAICGAKNRRGEPCAKTPLENGRCKLHGGKSTGPADQKSNTNAIKTGITATKTQSNMYQELYGYIPAEEHDPLLRSNRLLMVQKHLLMSYMYKIHQDPSLEDLDRISGAMQTLLNNDLKLNTAYEGRFQNLNKSKAEFENMSAEERLNYINTTLLTLMSESEDNFLNLFARTSKSLKEEADLKRATNTEEDDYEDFEVESSIEGVDE</sequence>
<dbReference type="EMBL" id="QMFB01000001">
    <property type="protein sequence ID" value="RAV22668.1"/>
    <property type="molecule type" value="Genomic_DNA"/>
</dbReference>
<evidence type="ECO:0000313" key="2">
    <source>
        <dbReference type="EMBL" id="RAV22668.1"/>
    </source>
</evidence>
<organism evidence="2 3">
    <name type="scientific">Paenibacillus contaminans</name>
    <dbReference type="NCBI Taxonomy" id="450362"/>
    <lineage>
        <taxon>Bacteria</taxon>
        <taxon>Bacillati</taxon>
        <taxon>Bacillota</taxon>
        <taxon>Bacilli</taxon>
        <taxon>Bacillales</taxon>
        <taxon>Paenibacillaceae</taxon>
        <taxon>Paenibacillus</taxon>
    </lineage>
</organism>
<evidence type="ECO:0000313" key="3">
    <source>
        <dbReference type="Proteomes" id="UP000250369"/>
    </source>
</evidence>